<feature type="coiled-coil region" evidence="1">
    <location>
        <begin position="74"/>
        <end position="152"/>
    </location>
</feature>
<dbReference type="SUPFAM" id="SSF56436">
    <property type="entry name" value="C-type lectin-like"/>
    <property type="match status" value="1"/>
</dbReference>
<evidence type="ECO:0000256" key="2">
    <source>
        <dbReference type="SAM" id="SignalP"/>
    </source>
</evidence>
<dbReference type="InterPro" id="IPR016187">
    <property type="entry name" value="CTDL_fold"/>
</dbReference>
<feature type="signal peptide" evidence="2">
    <location>
        <begin position="1"/>
        <end position="22"/>
    </location>
</feature>
<feature type="chain" id="PRO_5027565118" evidence="2">
    <location>
        <begin position="23"/>
        <end position="282"/>
    </location>
</feature>
<dbReference type="AlphaFoldDB" id="A0A6P4IJI5"/>
<keyword evidence="3" id="KW-1185">Reference proteome</keyword>
<organism evidence="3 4">
    <name type="scientific">Drosophila kikkawai</name>
    <name type="common">Fruit fly</name>
    <dbReference type="NCBI Taxonomy" id="30033"/>
    <lineage>
        <taxon>Eukaryota</taxon>
        <taxon>Metazoa</taxon>
        <taxon>Ecdysozoa</taxon>
        <taxon>Arthropoda</taxon>
        <taxon>Hexapoda</taxon>
        <taxon>Insecta</taxon>
        <taxon>Pterygota</taxon>
        <taxon>Neoptera</taxon>
        <taxon>Endopterygota</taxon>
        <taxon>Diptera</taxon>
        <taxon>Brachycera</taxon>
        <taxon>Muscomorpha</taxon>
        <taxon>Ephydroidea</taxon>
        <taxon>Drosophilidae</taxon>
        <taxon>Drosophila</taxon>
        <taxon>Sophophora</taxon>
    </lineage>
</organism>
<gene>
    <name evidence="4" type="primary">lectin-21Ca</name>
</gene>
<evidence type="ECO:0000313" key="4">
    <source>
        <dbReference type="RefSeq" id="XP_017028535.1"/>
    </source>
</evidence>
<keyword evidence="1" id="KW-0175">Coiled coil</keyword>
<evidence type="ECO:0000313" key="3">
    <source>
        <dbReference type="Proteomes" id="UP001652661"/>
    </source>
</evidence>
<name>A0A6P4IJI5_DROKI</name>
<dbReference type="InterPro" id="IPR016186">
    <property type="entry name" value="C-type_lectin-like/link_sf"/>
</dbReference>
<sequence length="282" mass="30938">MQNFAIFFLWALAACVLQGSFAEDQSGPRLNEVAKAQNQGNTITRNADNEIKSKLERLEVKIGQVQAKLPQEVHAKLEGQLQGVENKLEEQIAVQTKLAGQLQGVVAKLGRQLQEMQTKLEAKLEDSLIAVQNKIENQLQTVVNQLQLVQNKTDAAEVKSQLQAKSNKTAVPQQAAKAGVPASSTITIPSGFNLFGINDREIEGHFVSVASHKPLPFLKWGMGQPTDKNHEENCVFLEDGRISDASSEAIAGFRESVDKRLSPSPCFNRALNHVLHFIQPSA</sequence>
<reference evidence="4" key="2">
    <citation type="submission" date="2025-08" db="UniProtKB">
        <authorList>
            <consortium name="RefSeq"/>
        </authorList>
    </citation>
    <scope>IDENTIFICATION</scope>
    <source>
        <strain evidence="4">14028-0561.14</strain>
        <tissue evidence="4">Whole fly</tissue>
    </source>
</reference>
<protein>
    <submittedName>
        <fullName evidence="4">Collectin-11</fullName>
    </submittedName>
</protein>
<evidence type="ECO:0000256" key="1">
    <source>
        <dbReference type="SAM" id="Coils"/>
    </source>
</evidence>
<dbReference type="RefSeq" id="XP_017028535.1">
    <property type="nucleotide sequence ID" value="XM_017173046.1"/>
</dbReference>
<proteinExistence type="predicted"/>
<dbReference type="Proteomes" id="UP001652661">
    <property type="component" value="Chromosome 2L"/>
</dbReference>
<keyword evidence="2" id="KW-0732">Signal</keyword>
<dbReference type="Gene3D" id="3.10.100.10">
    <property type="entry name" value="Mannose-Binding Protein A, subunit A"/>
    <property type="match status" value="1"/>
</dbReference>
<reference evidence="3" key="1">
    <citation type="submission" date="2025-05" db="UniProtKB">
        <authorList>
            <consortium name="RefSeq"/>
        </authorList>
    </citation>
    <scope>NUCLEOTIDE SEQUENCE [LARGE SCALE GENOMIC DNA]</scope>
    <source>
        <strain evidence="3">14028-0561.14</strain>
    </source>
</reference>
<accession>A0A6P4IJI5</accession>